<evidence type="ECO:0000256" key="3">
    <source>
        <dbReference type="ARBA" id="ARBA00022500"/>
    </source>
</evidence>
<keyword evidence="9 19" id="KW-0472">Membrane</keyword>
<dbReference type="EMBL" id="CANHGI010000005">
    <property type="protein sequence ID" value="CAI5453453.1"/>
    <property type="molecule type" value="Genomic_DNA"/>
</dbReference>
<keyword evidence="5 19" id="KW-0812">Transmembrane</keyword>
<evidence type="ECO:0000256" key="2">
    <source>
        <dbReference type="ARBA" id="ARBA00022475"/>
    </source>
</evidence>
<keyword evidence="8" id="KW-0969">Cilium</keyword>
<dbReference type="GO" id="GO:0038022">
    <property type="term" value="F:G protein-coupled olfactory receptor activity"/>
    <property type="evidence" value="ECO:0007669"/>
    <property type="project" value="TreeGrafter"/>
</dbReference>
<evidence type="ECO:0000256" key="11">
    <source>
        <dbReference type="ARBA" id="ARBA00023180"/>
    </source>
</evidence>
<keyword evidence="11" id="KW-0325">Glycoprotein</keyword>
<evidence type="ECO:0000256" key="9">
    <source>
        <dbReference type="ARBA" id="ARBA00023136"/>
    </source>
</evidence>
<proteinExistence type="inferred from homology"/>
<evidence type="ECO:0000256" key="14">
    <source>
        <dbReference type="ARBA" id="ARBA00061678"/>
    </source>
</evidence>
<dbReference type="Proteomes" id="UP001152747">
    <property type="component" value="Unassembled WGS sequence"/>
</dbReference>
<name>A0A9P1IWA5_9PELO</name>
<organism evidence="20 21">
    <name type="scientific">Caenorhabditis angaria</name>
    <dbReference type="NCBI Taxonomy" id="860376"/>
    <lineage>
        <taxon>Eukaryota</taxon>
        <taxon>Metazoa</taxon>
        <taxon>Ecdysozoa</taxon>
        <taxon>Nematoda</taxon>
        <taxon>Chromadorea</taxon>
        <taxon>Rhabditida</taxon>
        <taxon>Rhabditina</taxon>
        <taxon>Rhabditomorpha</taxon>
        <taxon>Rhabditoidea</taxon>
        <taxon>Rhabditidae</taxon>
        <taxon>Peloderinae</taxon>
        <taxon>Caenorhabditis</taxon>
    </lineage>
</organism>
<gene>
    <name evidence="20" type="ORF">CAMP_LOCUS16090</name>
</gene>
<feature type="transmembrane region" description="Helical" evidence="19">
    <location>
        <begin position="248"/>
        <end position="271"/>
    </location>
</feature>
<keyword evidence="10" id="KW-0675">Receptor</keyword>
<dbReference type="PANTHER" id="PTHR22943">
    <property type="entry name" value="7-TRANSMEMBRANE DOMAIN RECEPTOR C.ELEGANS"/>
    <property type="match status" value="1"/>
</dbReference>
<evidence type="ECO:0000256" key="17">
    <source>
        <dbReference type="ARBA" id="ARBA00078653"/>
    </source>
</evidence>
<dbReference type="PANTHER" id="PTHR22943:SF248">
    <property type="entry name" value="SEVEN TM RECEPTOR"/>
    <property type="match status" value="1"/>
</dbReference>
<dbReference type="GO" id="GO:0060170">
    <property type="term" value="C:ciliary membrane"/>
    <property type="evidence" value="ECO:0007669"/>
    <property type="project" value="UniProtKB-SubCell"/>
</dbReference>
<evidence type="ECO:0000256" key="7">
    <source>
        <dbReference type="ARBA" id="ARBA00022989"/>
    </source>
</evidence>
<evidence type="ECO:0000256" key="1">
    <source>
        <dbReference type="ARBA" id="ARBA00004272"/>
    </source>
</evidence>
<evidence type="ECO:0000256" key="10">
    <source>
        <dbReference type="ARBA" id="ARBA00023170"/>
    </source>
</evidence>
<evidence type="ECO:0000256" key="12">
    <source>
        <dbReference type="ARBA" id="ARBA00023273"/>
    </source>
</evidence>
<evidence type="ECO:0000313" key="20">
    <source>
        <dbReference type="EMBL" id="CAI5453453.1"/>
    </source>
</evidence>
<comment type="subunit">
    <text evidence="15">Interacts with odr-4.</text>
</comment>
<feature type="transmembrane region" description="Helical" evidence="19">
    <location>
        <begin position="88"/>
        <end position="111"/>
    </location>
</feature>
<dbReference type="SUPFAM" id="SSF81321">
    <property type="entry name" value="Family A G protein-coupled receptor-like"/>
    <property type="match status" value="1"/>
</dbReference>
<feature type="transmembrane region" description="Helical" evidence="19">
    <location>
        <begin position="283"/>
        <end position="306"/>
    </location>
</feature>
<evidence type="ECO:0000256" key="19">
    <source>
        <dbReference type="SAM" id="Phobius"/>
    </source>
</evidence>
<keyword evidence="7 19" id="KW-1133">Transmembrane helix</keyword>
<accession>A0A9P1IWA5</accession>
<feature type="transmembrane region" description="Helical" evidence="19">
    <location>
        <begin position="203"/>
        <end position="228"/>
    </location>
</feature>
<dbReference type="OrthoDB" id="2101615at2759"/>
<keyword evidence="21" id="KW-1185">Reference proteome</keyword>
<evidence type="ECO:0000256" key="16">
    <source>
        <dbReference type="ARBA" id="ARBA00067967"/>
    </source>
</evidence>
<comment type="similarity">
    <text evidence="14">Belongs to the nematode receptor-like protein str family.</text>
</comment>
<feature type="transmembrane region" description="Helical" evidence="19">
    <location>
        <begin position="13"/>
        <end position="30"/>
    </location>
</feature>
<evidence type="ECO:0000256" key="6">
    <source>
        <dbReference type="ARBA" id="ARBA00022725"/>
    </source>
</evidence>
<dbReference type="Pfam" id="PF10326">
    <property type="entry name" value="7TM_GPCR_Str"/>
    <property type="match status" value="1"/>
</dbReference>
<evidence type="ECO:0000256" key="18">
    <source>
        <dbReference type="ARBA" id="ARBA00082489"/>
    </source>
</evidence>
<keyword evidence="3" id="KW-0145">Chemotaxis</keyword>
<feature type="transmembrane region" description="Helical" evidence="19">
    <location>
        <begin position="131"/>
        <end position="152"/>
    </location>
</feature>
<dbReference type="GO" id="GO:0042048">
    <property type="term" value="P:olfactory behavior"/>
    <property type="evidence" value="ECO:0007669"/>
    <property type="project" value="TreeGrafter"/>
</dbReference>
<evidence type="ECO:0000256" key="4">
    <source>
        <dbReference type="ARBA" id="ARBA00022606"/>
    </source>
</evidence>
<dbReference type="AlphaFoldDB" id="A0A9P1IWA5"/>
<evidence type="ECO:0000313" key="21">
    <source>
        <dbReference type="Proteomes" id="UP001152747"/>
    </source>
</evidence>
<keyword evidence="4" id="KW-0716">Sensory transduction</keyword>
<keyword evidence="6" id="KW-0552">Olfaction</keyword>
<evidence type="ECO:0000256" key="5">
    <source>
        <dbReference type="ARBA" id="ARBA00022692"/>
    </source>
</evidence>
<dbReference type="InterPro" id="IPR019428">
    <property type="entry name" value="7TM_GPCR_serpentine_rcpt_Str"/>
</dbReference>
<protein>
    <recommendedName>
        <fullName evidence="16">Serpentine receptor class r-10</fullName>
    </recommendedName>
    <alternativeName>
        <fullName evidence="17">Odorant response abnormal protein 10</fullName>
    </alternativeName>
    <alternativeName>
        <fullName evidence="18">Olfactory receptor 10</fullName>
    </alternativeName>
</protein>
<dbReference type="FunFam" id="1.20.1070.10:FF:000128">
    <property type="entry name" value="Seven TM Receptor"/>
    <property type="match status" value="1"/>
</dbReference>
<evidence type="ECO:0000256" key="8">
    <source>
        <dbReference type="ARBA" id="ARBA00023069"/>
    </source>
</evidence>
<keyword evidence="2" id="KW-1003">Cell membrane</keyword>
<evidence type="ECO:0000256" key="13">
    <source>
        <dbReference type="ARBA" id="ARBA00054965"/>
    </source>
</evidence>
<comment type="function">
    <text evidence="13">An odorant receptor which affects chemotaxis to the volatile odorant diacetyl. Specifies AWA neuronal cell fate via the odr-7 pathway.</text>
</comment>
<feature type="transmembrane region" description="Helical" evidence="19">
    <location>
        <begin position="42"/>
        <end position="61"/>
    </location>
</feature>
<evidence type="ECO:0000256" key="15">
    <source>
        <dbReference type="ARBA" id="ARBA00064300"/>
    </source>
</evidence>
<comment type="subcellular location">
    <subcellularLocation>
        <location evidence="1">Cell projection</location>
        <location evidence="1">Cilium membrane</location>
        <topology evidence="1">Multi-pass membrane protein</topology>
    </subcellularLocation>
</comment>
<comment type="caution">
    <text evidence="20">The sequence shown here is derived from an EMBL/GenBank/DDBJ whole genome shotgun (WGS) entry which is preliminary data.</text>
</comment>
<sequence length="338" mass="39030">MIWKTIVGKIQEIAAMFSLSANSLLILLVLTKSPKQIGSYKYLIIYISVFEMCYSILDVILEPMTLSRESIFIVFVNIENAYFSRNTYLILISMWGAFFGSFMGLFALQFIYRYLVASSSRLIKTFQSYKLFLWMSIPVLCGLLWGFASYFFEHPDNQFDNAIRGVLQESFDWKVENVAYVGPYLYRSANDSSSKQIHVLNTIGFIVIFAISNSSIVLTLYCAIICFFTIKSHTNKMSKNIRNLHFQLYYALVTQTMIPVILMHLPVITLFSCTLFDMDLGNASSIVNVTIALFPALDPFPVMFIIKQYRKEIIKRLRSWTKSRTTINTQVQMITLRF</sequence>
<reference evidence="20" key="1">
    <citation type="submission" date="2022-11" db="EMBL/GenBank/DDBJ databases">
        <authorList>
            <person name="Kikuchi T."/>
        </authorList>
    </citation>
    <scope>NUCLEOTIDE SEQUENCE</scope>
    <source>
        <strain evidence="20">PS1010</strain>
    </source>
</reference>
<keyword evidence="12" id="KW-0966">Cell projection</keyword>
<dbReference type="GO" id="GO:0006935">
    <property type="term" value="P:chemotaxis"/>
    <property type="evidence" value="ECO:0007669"/>
    <property type="project" value="UniProtKB-KW"/>
</dbReference>